<evidence type="ECO:0000313" key="10">
    <source>
        <dbReference type="Proteomes" id="UP000806542"/>
    </source>
</evidence>
<feature type="transmembrane region" description="Helical" evidence="7">
    <location>
        <begin position="126"/>
        <end position="150"/>
    </location>
</feature>
<feature type="transmembrane region" description="Helical" evidence="7">
    <location>
        <begin position="21"/>
        <end position="47"/>
    </location>
</feature>
<proteinExistence type="inferred from homology"/>
<keyword evidence="2 7" id="KW-0813">Transport</keyword>
<dbReference type="GO" id="GO:0005886">
    <property type="term" value="C:plasma membrane"/>
    <property type="evidence" value="ECO:0007669"/>
    <property type="project" value="UniProtKB-SubCell"/>
</dbReference>
<keyword evidence="3" id="KW-1003">Cell membrane</keyword>
<accession>A0A9D5M1B1</accession>
<dbReference type="EMBL" id="JADCKB010000023">
    <property type="protein sequence ID" value="MBE5040807.1"/>
    <property type="molecule type" value="Genomic_DNA"/>
</dbReference>
<dbReference type="PANTHER" id="PTHR43227">
    <property type="entry name" value="BLL4140 PROTEIN"/>
    <property type="match status" value="1"/>
</dbReference>
<organism evidence="9 10">
    <name type="scientific">Ructibacterium gallinarum</name>
    <dbReference type="NCBI Taxonomy" id="2779355"/>
    <lineage>
        <taxon>Bacteria</taxon>
        <taxon>Bacillati</taxon>
        <taxon>Bacillota</taxon>
        <taxon>Clostridia</taxon>
        <taxon>Eubacteriales</taxon>
        <taxon>Oscillospiraceae</taxon>
        <taxon>Ructibacterium</taxon>
    </lineage>
</organism>
<feature type="transmembrane region" description="Helical" evidence="7">
    <location>
        <begin position="213"/>
        <end position="233"/>
    </location>
</feature>
<evidence type="ECO:0000256" key="1">
    <source>
        <dbReference type="ARBA" id="ARBA00004651"/>
    </source>
</evidence>
<evidence type="ECO:0000256" key="6">
    <source>
        <dbReference type="ARBA" id="ARBA00023136"/>
    </source>
</evidence>
<name>A0A9D5M1B1_9FIRM</name>
<dbReference type="AlphaFoldDB" id="A0A9D5M1B1"/>
<evidence type="ECO:0000313" key="9">
    <source>
        <dbReference type="EMBL" id="MBE5040807.1"/>
    </source>
</evidence>
<dbReference type="SUPFAM" id="SSF161098">
    <property type="entry name" value="MetI-like"/>
    <property type="match status" value="1"/>
</dbReference>
<evidence type="ECO:0000256" key="5">
    <source>
        <dbReference type="ARBA" id="ARBA00022989"/>
    </source>
</evidence>
<dbReference type="InterPro" id="IPR050809">
    <property type="entry name" value="UgpAE/MalFG_permease"/>
</dbReference>
<keyword evidence="5 7" id="KW-1133">Transmembrane helix</keyword>
<feature type="transmembrane region" description="Helical" evidence="7">
    <location>
        <begin position="273"/>
        <end position="294"/>
    </location>
</feature>
<protein>
    <submittedName>
        <fullName evidence="9">Sugar ABC transporter permease</fullName>
    </submittedName>
</protein>
<keyword evidence="10" id="KW-1185">Reference proteome</keyword>
<dbReference type="GO" id="GO:0055085">
    <property type="term" value="P:transmembrane transport"/>
    <property type="evidence" value="ECO:0007669"/>
    <property type="project" value="InterPro"/>
</dbReference>
<reference evidence="9" key="1">
    <citation type="submission" date="2020-10" db="EMBL/GenBank/DDBJ databases">
        <title>ChiBAC.</title>
        <authorList>
            <person name="Zenner C."/>
            <person name="Hitch T.C.A."/>
            <person name="Clavel T."/>
        </authorList>
    </citation>
    <scope>NUCLEOTIDE SEQUENCE</scope>
    <source>
        <strain evidence="9">DSM 107454</strain>
    </source>
</reference>
<comment type="similarity">
    <text evidence="7">Belongs to the binding-protein-dependent transport system permease family.</text>
</comment>
<dbReference type="RefSeq" id="WP_226393361.1">
    <property type="nucleotide sequence ID" value="NZ_JADCKB010000023.1"/>
</dbReference>
<keyword evidence="6 7" id="KW-0472">Membrane</keyword>
<dbReference type="CDD" id="cd06261">
    <property type="entry name" value="TM_PBP2"/>
    <property type="match status" value="1"/>
</dbReference>
<dbReference type="PANTHER" id="PTHR43227:SF11">
    <property type="entry name" value="BLL4140 PROTEIN"/>
    <property type="match status" value="1"/>
</dbReference>
<dbReference type="Proteomes" id="UP000806542">
    <property type="component" value="Unassembled WGS sequence"/>
</dbReference>
<evidence type="ECO:0000256" key="4">
    <source>
        <dbReference type="ARBA" id="ARBA00022692"/>
    </source>
</evidence>
<feature type="domain" description="ABC transmembrane type-1" evidence="8">
    <location>
        <begin position="80"/>
        <end position="294"/>
    </location>
</feature>
<evidence type="ECO:0000256" key="7">
    <source>
        <dbReference type="RuleBase" id="RU363032"/>
    </source>
</evidence>
<dbReference type="PROSITE" id="PS50928">
    <property type="entry name" value="ABC_TM1"/>
    <property type="match status" value="1"/>
</dbReference>
<sequence>MTKESKGLLEWRKDFKRNWSLYLMFLPVLLFYILFCYKPMYGALIAFKNYTPKLGFMGSPWAGFENFRMFFDSPDFIRVFFNTIKISCASLLFSFPLPIILALLINEIRNKRFKKFVQTASYLPHFISLVVICGMIKTFVASDGFVGYFVNQLGGTSGSLLQQEDKFLPIYIISGIWQTIGWDSIIYLAALSGVDVEQYEAAEIDGAGRFRKMFSITLPSISNTIIILFILAVGKIMNVGYEKIILLYNPTIYNVSDVISSYTYRMGFETQNWGYSSAVGLFNSVINLVLLLMTNRISNKYAGMGLW</sequence>
<feature type="transmembrane region" description="Helical" evidence="7">
    <location>
        <begin position="79"/>
        <end position="105"/>
    </location>
</feature>
<feature type="transmembrane region" description="Helical" evidence="7">
    <location>
        <begin position="170"/>
        <end position="192"/>
    </location>
</feature>
<evidence type="ECO:0000256" key="2">
    <source>
        <dbReference type="ARBA" id="ARBA00022448"/>
    </source>
</evidence>
<gene>
    <name evidence="9" type="ORF">INF28_10085</name>
</gene>
<dbReference type="InterPro" id="IPR000515">
    <property type="entry name" value="MetI-like"/>
</dbReference>
<comment type="subcellular location">
    <subcellularLocation>
        <location evidence="1 7">Cell membrane</location>
        <topology evidence="1 7">Multi-pass membrane protein</topology>
    </subcellularLocation>
</comment>
<keyword evidence="4 7" id="KW-0812">Transmembrane</keyword>
<dbReference type="InterPro" id="IPR035906">
    <property type="entry name" value="MetI-like_sf"/>
</dbReference>
<dbReference type="Gene3D" id="1.10.3720.10">
    <property type="entry name" value="MetI-like"/>
    <property type="match status" value="1"/>
</dbReference>
<dbReference type="Pfam" id="PF00528">
    <property type="entry name" value="BPD_transp_1"/>
    <property type="match status" value="1"/>
</dbReference>
<comment type="caution">
    <text evidence="9">The sequence shown here is derived from an EMBL/GenBank/DDBJ whole genome shotgun (WGS) entry which is preliminary data.</text>
</comment>
<evidence type="ECO:0000259" key="8">
    <source>
        <dbReference type="PROSITE" id="PS50928"/>
    </source>
</evidence>
<evidence type="ECO:0000256" key="3">
    <source>
        <dbReference type="ARBA" id="ARBA00022475"/>
    </source>
</evidence>